<dbReference type="PANTHER" id="PTHR47747:SF2">
    <property type="entry name" value="RIBONUCLEASE P PROTEIN SUBUNIT P38-LIKE PROTEIN"/>
    <property type="match status" value="1"/>
</dbReference>
<gene>
    <name evidence="4" type="primary">LOC109717628</name>
</gene>
<feature type="region of interest" description="Disordered" evidence="2">
    <location>
        <begin position="521"/>
        <end position="563"/>
    </location>
</feature>
<feature type="compositionally biased region" description="Basic and acidic residues" evidence="2">
    <location>
        <begin position="552"/>
        <end position="563"/>
    </location>
</feature>
<sequence>MGEGEEEHQSARSRCTNEDAAYPMYFGTSCAFVALHLMSRTKGLDVEHGRWSLVGQLMLQGSAQLLGLLVARAQGREEGVSLVAAAAEKLRRAEAQVEELKGIRREDAKANEKVASIFAAQEQRWIAERKALRHQIQILLNQMRALGAKHEENLSDLKTKIEEKKSEVGFKEEALEEAARRRKESEEKLQLAEEVVEELKERAKKAAQDHSAELWKHKTVFAELISNQRQLESELARALRRAEAVQKELQEAVVRKEAAVSMAEDLNAEVEKLNEDGEQKDKILSAMMRKSKTDTAEKHVLLKEVKMSKAKKKQAELEMERWKGLWESMRRKRSSRAPQYSLDAGCSHNRIRREQLGTGSSTNDCEYLEADSGNSRRERDFPAVKEEGIVSTDECADQHPDNENDKPAAEDLHRLQDWIRMEAEKYVSVLEQRHHGEIEAFTEQMRHKDEKLEAMRWRLLSMELETKRLQSHIEGLDGNLSHLREENIKLETLLVDKEKEVTSLKEKLCFYIQHHQKTSSSCSTVQQGKITRRKQREKEQESGENPAEQVQMEEKIGQEREDQKAYEETKLAKLESEKVVGETIHDEKRLIDITSSSSMTVSVPNDLNSNDQSIVYINKSPLEEPKQAEKQLQDQIRTSQKEEIEEEKEVGMDIGNAILQKNFQEDIDGDAKLSPIGSSLVQSAQKSSSWKMDIHALGVSYKIKRLKQQLLVLEKMAGTQAMKQPTAIDDSPRTPEGWNDDGKMDQAKPQQKGFHQLMSFLNKQVKRYQSLEEKIDDLCRRMQESYRSGIRRDLRNGRPKEQTETLEGFLEESFQLQRYMVATGQKLLEMQSRITFGFAGTEGFSETMGFNIRQFSDVVKTLFRDIQRGLDVRIARIIGDLEGTLACDGILNG</sequence>
<dbReference type="AlphaFoldDB" id="A0A6P5FTU0"/>
<dbReference type="PANTHER" id="PTHR47747">
    <property type="entry name" value="RIBONUCLEASE P PROTEIN SUBUNIT P38-LIKE PROTEIN"/>
    <property type="match status" value="1"/>
</dbReference>
<feature type="region of interest" description="Disordered" evidence="2">
    <location>
        <begin position="390"/>
        <end position="409"/>
    </location>
</feature>
<feature type="coiled-coil region" evidence="1">
    <location>
        <begin position="129"/>
        <end position="283"/>
    </location>
</feature>
<evidence type="ECO:0000313" key="3">
    <source>
        <dbReference type="Proteomes" id="UP000515123"/>
    </source>
</evidence>
<dbReference type="RefSeq" id="XP_020099077.1">
    <property type="nucleotide sequence ID" value="XM_020243488.1"/>
</dbReference>
<feature type="region of interest" description="Disordered" evidence="2">
    <location>
        <begin position="353"/>
        <end position="383"/>
    </location>
</feature>
<dbReference type="Gramene" id="Aco005789.1.mrna1">
    <property type="protein sequence ID" value="Aco005789.1.mrna1"/>
    <property type="gene ID" value="Aco005789.1.path1"/>
</dbReference>
<organism evidence="3 4">
    <name type="scientific">Ananas comosus</name>
    <name type="common">Pineapple</name>
    <name type="synonym">Ananas ananas</name>
    <dbReference type="NCBI Taxonomy" id="4615"/>
    <lineage>
        <taxon>Eukaryota</taxon>
        <taxon>Viridiplantae</taxon>
        <taxon>Streptophyta</taxon>
        <taxon>Embryophyta</taxon>
        <taxon>Tracheophyta</taxon>
        <taxon>Spermatophyta</taxon>
        <taxon>Magnoliopsida</taxon>
        <taxon>Liliopsida</taxon>
        <taxon>Poales</taxon>
        <taxon>Bromeliaceae</taxon>
        <taxon>Bromelioideae</taxon>
        <taxon>Ananas</taxon>
    </lineage>
</organism>
<evidence type="ECO:0000256" key="2">
    <source>
        <dbReference type="SAM" id="MobiDB-lite"/>
    </source>
</evidence>
<protein>
    <submittedName>
        <fullName evidence="4">ELKS/Rab6-interacting/CAST family member 1 isoform X1</fullName>
    </submittedName>
</protein>
<evidence type="ECO:0000313" key="4">
    <source>
        <dbReference type="RefSeq" id="XP_020099077.1"/>
    </source>
</evidence>
<accession>A0A6P5FTU0</accession>
<proteinExistence type="predicted"/>
<feature type="coiled-coil region" evidence="1">
    <location>
        <begin position="480"/>
        <end position="507"/>
    </location>
</feature>
<name>A0A6P5FTU0_ANACO</name>
<evidence type="ECO:0000256" key="1">
    <source>
        <dbReference type="SAM" id="Coils"/>
    </source>
</evidence>
<feature type="region of interest" description="Disordered" evidence="2">
    <location>
        <begin position="722"/>
        <end position="747"/>
    </location>
</feature>
<keyword evidence="1" id="KW-0175">Coiled coil</keyword>
<feature type="compositionally biased region" description="Basic and acidic residues" evidence="2">
    <location>
        <begin position="396"/>
        <end position="409"/>
    </location>
</feature>
<feature type="compositionally biased region" description="Basic and acidic residues" evidence="2">
    <location>
        <begin position="374"/>
        <end position="383"/>
    </location>
</feature>
<reference evidence="3" key="1">
    <citation type="journal article" date="2015" name="Nat. Genet.">
        <title>The pineapple genome and the evolution of CAM photosynthesis.</title>
        <authorList>
            <person name="Ming R."/>
            <person name="VanBuren R."/>
            <person name="Wai C.M."/>
            <person name="Tang H."/>
            <person name="Schatz M.C."/>
            <person name="Bowers J.E."/>
            <person name="Lyons E."/>
            <person name="Wang M.L."/>
            <person name="Chen J."/>
            <person name="Biggers E."/>
            <person name="Zhang J."/>
            <person name="Huang L."/>
            <person name="Zhang L."/>
            <person name="Miao W."/>
            <person name="Zhang J."/>
            <person name="Ye Z."/>
            <person name="Miao C."/>
            <person name="Lin Z."/>
            <person name="Wang H."/>
            <person name="Zhou H."/>
            <person name="Yim W.C."/>
            <person name="Priest H.D."/>
            <person name="Zheng C."/>
            <person name="Woodhouse M."/>
            <person name="Edger P.P."/>
            <person name="Guyot R."/>
            <person name="Guo H.B."/>
            <person name="Guo H."/>
            <person name="Zheng G."/>
            <person name="Singh R."/>
            <person name="Sharma A."/>
            <person name="Min X."/>
            <person name="Zheng Y."/>
            <person name="Lee H."/>
            <person name="Gurtowski J."/>
            <person name="Sedlazeck F.J."/>
            <person name="Harkess A."/>
            <person name="McKain M.R."/>
            <person name="Liao Z."/>
            <person name="Fang J."/>
            <person name="Liu J."/>
            <person name="Zhang X."/>
            <person name="Zhang Q."/>
            <person name="Hu W."/>
            <person name="Qin Y."/>
            <person name="Wang K."/>
            <person name="Chen L.Y."/>
            <person name="Shirley N."/>
            <person name="Lin Y.R."/>
            <person name="Liu L.Y."/>
            <person name="Hernandez A.G."/>
            <person name="Wright C.L."/>
            <person name="Bulone V."/>
            <person name="Tuskan G.A."/>
            <person name="Heath K."/>
            <person name="Zee F."/>
            <person name="Moore P.H."/>
            <person name="Sunkar R."/>
            <person name="Leebens-Mack J.H."/>
            <person name="Mockler T."/>
            <person name="Bennetzen J.L."/>
            <person name="Freeling M."/>
            <person name="Sankoff D."/>
            <person name="Paterson A.H."/>
            <person name="Zhu X."/>
            <person name="Yang X."/>
            <person name="Smith J.A."/>
            <person name="Cushman J.C."/>
            <person name="Paull R.E."/>
            <person name="Yu Q."/>
        </authorList>
    </citation>
    <scope>NUCLEOTIDE SEQUENCE [LARGE SCALE GENOMIC DNA]</scope>
    <source>
        <strain evidence="3">cv. F153</strain>
    </source>
</reference>
<feature type="coiled-coil region" evidence="1">
    <location>
        <begin position="761"/>
        <end position="788"/>
    </location>
</feature>
<keyword evidence="3" id="KW-1185">Reference proteome</keyword>
<dbReference type="Proteomes" id="UP000515123">
    <property type="component" value="Linkage group 11"/>
</dbReference>
<dbReference type="GeneID" id="109717628"/>
<dbReference type="OrthoDB" id="1735671at2759"/>
<reference evidence="4" key="2">
    <citation type="submission" date="2025-08" db="UniProtKB">
        <authorList>
            <consortium name="RefSeq"/>
        </authorList>
    </citation>
    <scope>IDENTIFICATION</scope>
    <source>
        <tissue evidence="4">Leaf</tissue>
    </source>
</reference>